<name>A0A0F9T1J0_9ZZZZ</name>
<organism evidence="1">
    <name type="scientific">marine sediment metagenome</name>
    <dbReference type="NCBI Taxonomy" id="412755"/>
    <lineage>
        <taxon>unclassified sequences</taxon>
        <taxon>metagenomes</taxon>
        <taxon>ecological metagenomes</taxon>
    </lineage>
</organism>
<evidence type="ECO:0000313" key="1">
    <source>
        <dbReference type="EMBL" id="KKN68687.1"/>
    </source>
</evidence>
<dbReference type="EMBL" id="LAZR01000442">
    <property type="protein sequence ID" value="KKN68687.1"/>
    <property type="molecule type" value="Genomic_DNA"/>
</dbReference>
<accession>A0A0F9T1J0</accession>
<dbReference type="AlphaFoldDB" id="A0A0F9T1J0"/>
<sequence length="40" mass="4902">MNTEIMIEGIEFQQYIYAHPAMIKYLIQINWEILQKEMRA</sequence>
<comment type="caution">
    <text evidence="1">The sequence shown here is derived from an EMBL/GenBank/DDBJ whole genome shotgun (WGS) entry which is preliminary data.</text>
</comment>
<gene>
    <name evidence="1" type="ORF">LCGC14_0448780</name>
</gene>
<protein>
    <submittedName>
        <fullName evidence="1">Uncharacterized protein</fullName>
    </submittedName>
</protein>
<proteinExistence type="predicted"/>
<reference evidence="1" key="1">
    <citation type="journal article" date="2015" name="Nature">
        <title>Complex archaea that bridge the gap between prokaryotes and eukaryotes.</title>
        <authorList>
            <person name="Spang A."/>
            <person name="Saw J.H."/>
            <person name="Jorgensen S.L."/>
            <person name="Zaremba-Niedzwiedzka K."/>
            <person name="Martijn J."/>
            <person name="Lind A.E."/>
            <person name="van Eijk R."/>
            <person name="Schleper C."/>
            <person name="Guy L."/>
            <person name="Ettema T.J."/>
        </authorList>
    </citation>
    <scope>NUCLEOTIDE SEQUENCE</scope>
</reference>